<comment type="similarity">
    <text evidence="1">Belongs to the sulfatase family.</text>
</comment>
<dbReference type="Gene3D" id="3.40.720.10">
    <property type="entry name" value="Alkaline Phosphatase, subunit A"/>
    <property type="match status" value="1"/>
</dbReference>
<keyword evidence="2" id="KW-0378">Hydrolase</keyword>
<feature type="transmembrane region" description="Helical" evidence="3">
    <location>
        <begin position="42"/>
        <end position="60"/>
    </location>
</feature>
<dbReference type="InterPro" id="IPR000917">
    <property type="entry name" value="Sulfatase_N"/>
</dbReference>
<evidence type="ECO:0000313" key="5">
    <source>
        <dbReference type="EMBL" id="GEO06090.1"/>
    </source>
</evidence>
<keyword evidence="3" id="KW-1133">Transmembrane helix</keyword>
<dbReference type="Proteomes" id="UP000321532">
    <property type="component" value="Unassembled WGS sequence"/>
</dbReference>
<dbReference type="AlphaFoldDB" id="A0A512B2C0"/>
<evidence type="ECO:0000256" key="3">
    <source>
        <dbReference type="SAM" id="Phobius"/>
    </source>
</evidence>
<sequence>MYLWREWGEKKIVKRKLYEYPDTCYLKPIIHKHTLVMQIKRLLNLSLLLATGLLLSWAPANPKPNIIIIMADDMGYSDIGCFGSEIKTPNLDALAKDGLRMTQFYNASRCCPSRAALLTGLYPHQAGVGHMVNEREHPSYRGMLNKNCVTIAEALKAGVYSTFMAGKWHLNARPEQWPRKRGFDRYFGLLDGANSHFGNRPYRPNQKLTYLLDDTEYTPGPNFYSSDAYTHYAIQFIQENKTKSQPFFLYLAYTAPHWPLHALPADIAKYKGKYLKGWDKLREERYQRLLSMGIIDKSTKLSPRDEEVPAWETLSAAGKKAWDEKMAVYAAMVDRMDQNIGKLRQTLTQIGADKNTIIMFLSDNGGSHEDIGGTSFTPEIRAANNKPASDPTSFTAYEYEGANLSNTPFRKYKHLEHEGGIATPFIAYYPGVIKGGSLNHQPAHITDLMATCLELAGVKYPETYQGNVIKPLEGISLMPLFKGQQWAGHKAIYFEHEGNRAVRQGDWKLLSSYPENKWELYNLKTDRTELHDLSQSQPEKVKALASLYDAWASRAGVVPFAQLVQMDKEKKK</sequence>
<dbReference type="CDD" id="cd16025">
    <property type="entry name" value="PAS_like"/>
    <property type="match status" value="1"/>
</dbReference>
<dbReference type="EMBL" id="BJYS01000031">
    <property type="protein sequence ID" value="GEO06090.1"/>
    <property type="molecule type" value="Genomic_DNA"/>
</dbReference>
<dbReference type="PANTHER" id="PTHR42693">
    <property type="entry name" value="ARYLSULFATASE FAMILY MEMBER"/>
    <property type="match status" value="1"/>
</dbReference>
<dbReference type="Pfam" id="PF00884">
    <property type="entry name" value="Sulfatase"/>
    <property type="match status" value="1"/>
</dbReference>
<protein>
    <submittedName>
        <fullName evidence="5">Arylsulfatase</fullName>
    </submittedName>
</protein>
<keyword evidence="3" id="KW-0812">Transmembrane</keyword>
<accession>A0A512B2C0</accession>
<evidence type="ECO:0000256" key="2">
    <source>
        <dbReference type="ARBA" id="ARBA00022801"/>
    </source>
</evidence>
<dbReference type="Gene3D" id="3.30.1120.10">
    <property type="match status" value="1"/>
</dbReference>
<dbReference type="GO" id="GO:0004065">
    <property type="term" value="F:arylsulfatase activity"/>
    <property type="evidence" value="ECO:0007669"/>
    <property type="project" value="TreeGrafter"/>
</dbReference>
<name>A0A512B2C0_9BACT</name>
<dbReference type="SUPFAM" id="SSF53649">
    <property type="entry name" value="Alkaline phosphatase-like"/>
    <property type="match status" value="1"/>
</dbReference>
<evidence type="ECO:0000313" key="6">
    <source>
        <dbReference type="Proteomes" id="UP000321532"/>
    </source>
</evidence>
<dbReference type="PANTHER" id="PTHR42693:SF53">
    <property type="entry name" value="ENDO-4-O-SULFATASE"/>
    <property type="match status" value="1"/>
</dbReference>
<dbReference type="FunFam" id="3.40.720.10:FF:000047">
    <property type="entry name" value="Arylsulfatase"/>
    <property type="match status" value="1"/>
</dbReference>
<keyword evidence="3" id="KW-0472">Membrane</keyword>
<dbReference type="InterPro" id="IPR017850">
    <property type="entry name" value="Alkaline_phosphatase_core_sf"/>
</dbReference>
<gene>
    <name evidence="5" type="primary">aslA_1</name>
    <name evidence="5" type="ORF">AAE02nite_37540</name>
</gene>
<reference evidence="5 6" key="1">
    <citation type="submission" date="2019-07" db="EMBL/GenBank/DDBJ databases">
        <title>Whole genome shotgun sequence of Adhaeribacter aerolatus NBRC 106133.</title>
        <authorList>
            <person name="Hosoyama A."/>
            <person name="Uohara A."/>
            <person name="Ohji S."/>
            <person name="Ichikawa N."/>
        </authorList>
    </citation>
    <scope>NUCLEOTIDE SEQUENCE [LARGE SCALE GENOMIC DNA]</scope>
    <source>
        <strain evidence="5 6">NBRC 106133</strain>
    </source>
</reference>
<keyword evidence="6" id="KW-1185">Reference proteome</keyword>
<evidence type="ECO:0000256" key="1">
    <source>
        <dbReference type="ARBA" id="ARBA00008779"/>
    </source>
</evidence>
<evidence type="ECO:0000259" key="4">
    <source>
        <dbReference type="Pfam" id="PF00884"/>
    </source>
</evidence>
<comment type="caution">
    <text evidence="5">The sequence shown here is derived from an EMBL/GenBank/DDBJ whole genome shotgun (WGS) entry which is preliminary data.</text>
</comment>
<feature type="domain" description="Sulfatase N-terminal" evidence="4">
    <location>
        <begin position="64"/>
        <end position="458"/>
    </location>
</feature>
<dbReference type="InterPro" id="IPR050738">
    <property type="entry name" value="Sulfatase"/>
</dbReference>
<organism evidence="5 6">
    <name type="scientific">Adhaeribacter aerolatus</name>
    <dbReference type="NCBI Taxonomy" id="670289"/>
    <lineage>
        <taxon>Bacteria</taxon>
        <taxon>Pseudomonadati</taxon>
        <taxon>Bacteroidota</taxon>
        <taxon>Cytophagia</taxon>
        <taxon>Cytophagales</taxon>
        <taxon>Hymenobacteraceae</taxon>
        <taxon>Adhaeribacter</taxon>
    </lineage>
</organism>
<proteinExistence type="inferred from homology"/>